<evidence type="ECO:0000256" key="1">
    <source>
        <dbReference type="SAM" id="MobiDB-lite"/>
    </source>
</evidence>
<dbReference type="Gene3D" id="3.40.50.1110">
    <property type="entry name" value="SGNH hydrolase"/>
    <property type="match status" value="1"/>
</dbReference>
<sequence length="565" mass="63749">MIIPIAPRRPHLLGGVLLALAFLLILHQTYTPHGVLSSSFPRTKQHPHTLTHGLEKGNNEILQRLSHMRGVCESEDPFDREYGRANLRLSRAYEGSHERMRLFLQKLLRGEHVTISAIGGSITKGHQVDKSEIWFHKFWEWLRDFAGDNVEIVEINGAAPATGSDYFSFCFPLHIPSDSDLVIVELAVNDEGILEHIENMENLIRGLLDLPNNPAVMLVEALAFSGGGMGGGGGRMHLPVAQYYDVPVINHRHPLVSHFARHPQLVEPYFTKDWWQNPDKRHINPRGHRDLGMLVASFVKDVACEMFAEPTFSVQPAPSFPLLLSQAIAQPPQTSDPAEGLAEDERRRQEEALWPEQAKSWRRPPKEGEEVGELMPSLWSTPQDYGIVPRLRVLEGWNPNTEYATPPFHPTCLSTRSKEPRFNLTPSYNDGWEYWIHPEHLDKPYMVAREPGARVSFELETGVGMVKMYALKSKTFGLGTVECWADEERDKAEKIVGWWDNGDVNIGRFATIRTGLSAGTHTITCELLEETSDPGGGHEFRMISMMRCVSFSTMLGLYTDHESSV</sequence>
<evidence type="ECO:0000256" key="2">
    <source>
        <dbReference type="SAM" id="SignalP"/>
    </source>
</evidence>
<evidence type="ECO:0000313" key="3">
    <source>
        <dbReference type="EMBL" id="ODO08163.1"/>
    </source>
</evidence>
<dbReference type="OrthoDB" id="544608at2759"/>
<protein>
    <recommendedName>
        <fullName evidence="5">Capsular associated protein</fullName>
    </recommendedName>
</protein>
<dbReference type="PANTHER" id="PTHR34407">
    <property type="entry name" value="EXPRESSED PROTEIN"/>
    <property type="match status" value="1"/>
</dbReference>
<organism evidence="3 4">
    <name type="scientific">Cryptococcus amylolentus CBS 6273</name>
    <dbReference type="NCBI Taxonomy" id="1296118"/>
    <lineage>
        <taxon>Eukaryota</taxon>
        <taxon>Fungi</taxon>
        <taxon>Dikarya</taxon>
        <taxon>Basidiomycota</taxon>
        <taxon>Agaricomycotina</taxon>
        <taxon>Tremellomycetes</taxon>
        <taxon>Tremellales</taxon>
        <taxon>Cryptococcaceae</taxon>
        <taxon>Cryptococcus</taxon>
    </lineage>
</organism>
<feature type="region of interest" description="Disordered" evidence="1">
    <location>
        <begin position="331"/>
        <end position="368"/>
    </location>
</feature>
<keyword evidence="2" id="KW-0732">Signal</keyword>
<dbReference type="InterPro" id="IPR036514">
    <property type="entry name" value="SGNH_hydro_sf"/>
</dbReference>
<name>A0A1E3K5N0_9TREE</name>
<evidence type="ECO:0008006" key="5">
    <source>
        <dbReference type="Google" id="ProtNLM"/>
    </source>
</evidence>
<dbReference type="PANTHER" id="PTHR34407:SF1">
    <property type="entry name" value="SGNH HYDROLASE-TYPE ESTERASE DOMAIN-CONTAINING PROTEIN"/>
    <property type="match status" value="1"/>
</dbReference>
<dbReference type="SUPFAM" id="SSF52266">
    <property type="entry name" value="SGNH hydrolase"/>
    <property type="match status" value="1"/>
</dbReference>
<proteinExistence type="predicted"/>
<dbReference type="EMBL" id="MEKH01000005">
    <property type="protein sequence ID" value="ODO08163.1"/>
    <property type="molecule type" value="Genomic_DNA"/>
</dbReference>
<evidence type="ECO:0000313" key="4">
    <source>
        <dbReference type="Proteomes" id="UP000095149"/>
    </source>
</evidence>
<accession>A0A1E3K5N0</accession>
<reference evidence="3 4" key="1">
    <citation type="submission" date="2016-06" db="EMBL/GenBank/DDBJ databases">
        <title>Evolution of pathogenesis and genome organization in the Tremellales.</title>
        <authorList>
            <person name="Cuomo C."/>
            <person name="Litvintseva A."/>
            <person name="Heitman J."/>
            <person name="Chen Y."/>
            <person name="Sun S."/>
            <person name="Springer D."/>
            <person name="Dromer F."/>
            <person name="Young S."/>
            <person name="Zeng Q."/>
            <person name="Chapman S."/>
            <person name="Gujja S."/>
            <person name="Saif S."/>
            <person name="Birren B."/>
        </authorList>
    </citation>
    <scope>NUCLEOTIDE SEQUENCE [LARGE SCALE GENOMIC DNA]</scope>
    <source>
        <strain evidence="3 4">CBS 6273</strain>
    </source>
</reference>
<dbReference type="AlphaFoldDB" id="A0A1E3K5N0"/>
<feature type="signal peptide" evidence="2">
    <location>
        <begin position="1"/>
        <end position="37"/>
    </location>
</feature>
<dbReference type="CDD" id="cd00229">
    <property type="entry name" value="SGNH_hydrolase"/>
    <property type="match status" value="1"/>
</dbReference>
<feature type="chain" id="PRO_5009130782" description="Capsular associated protein" evidence="2">
    <location>
        <begin position="38"/>
        <end position="565"/>
    </location>
</feature>
<comment type="caution">
    <text evidence="3">The sequence shown here is derived from an EMBL/GenBank/DDBJ whole genome shotgun (WGS) entry which is preliminary data.</text>
</comment>
<dbReference type="Proteomes" id="UP000095149">
    <property type="component" value="Unassembled WGS sequence"/>
</dbReference>
<gene>
    <name evidence="3" type="ORF">I350_03752</name>
</gene>